<dbReference type="Gene3D" id="3.40.50.300">
    <property type="entry name" value="P-loop containing nucleotide triphosphate hydrolases"/>
    <property type="match status" value="1"/>
</dbReference>
<dbReference type="PROSITE" id="PS51192">
    <property type="entry name" value="HELICASE_ATP_BIND_1"/>
    <property type="match status" value="1"/>
</dbReference>
<keyword evidence="1 6" id="KW-0696">RNA-directed RNA polymerase</keyword>
<evidence type="ECO:0000256" key="2">
    <source>
        <dbReference type="ARBA" id="ARBA00022679"/>
    </source>
</evidence>
<protein>
    <submittedName>
        <fullName evidence="6">RNA-dependent RNA polymerase</fullName>
    </submittedName>
</protein>
<evidence type="ECO:0000256" key="3">
    <source>
        <dbReference type="ARBA" id="ARBA00022695"/>
    </source>
</evidence>
<dbReference type="Pfam" id="PF00270">
    <property type="entry name" value="DEAD"/>
    <property type="match status" value="1"/>
</dbReference>
<feature type="transmembrane region" description="Helical" evidence="4">
    <location>
        <begin position="643"/>
        <end position="668"/>
    </location>
</feature>
<dbReference type="SUPFAM" id="SSF56672">
    <property type="entry name" value="DNA/RNA polymerases"/>
    <property type="match status" value="1"/>
</dbReference>
<feature type="domain" description="Helicase ATP-binding" evidence="5">
    <location>
        <begin position="2003"/>
        <end position="2151"/>
    </location>
</feature>
<keyword evidence="4" id="KW-1133">Transmembrane helix</keyword>
<feature type="transmembrane region" description="Helical" evidence="4">
    <location>
        <begin position="1016"/>
        <end position="1040"/>
    </location>
</feature>
<keyword evidence="4" id="KW-0472">Membrane</keyword>
<evidence type="ECO:0000256" key="1">
    <source>
        <dbReference type="ARBA" id="ARBA00022484"/>
    </source>
</evidence>
<dbReference type="InterPro" id="IPR011545">
    <property type="entry name" value="DEAD/DEAH_box_helicase_dom"/>
</dbReference>
<feature type="transmembrane region" description="Helical" evidence="4">
    <location>
        <begin position="1941"/>
        <end position="1966"/>
    </location>
</feature>
<dbReference type="InterPro" id="IPR027417">
    <property type="entry name" value="P-loop_NTPase"/>
</dbReference>
<evidence type="ECO:0000259" key="5">
    <source>
        <dbReference type="PROSITE" id="PS51192"/>
    </source>
</evidence>
<reference evidence="6" key="1">
    <citation type="submission" date="2021-10" db="EMBL/GenBank/DDBJ databases">
        <authorList>
            <person name="Liu C."/>
            <person name="Xu Z."/>
            <person name="Bian Y."/>
            <person name="Guo M."/>
        </authorList>
    </citation>
    <scope>NUCLEOTIDE SEQUENCE</scope>
    <source>
        <strain evidence="6">LED2-8</strain>
    </source>
</reference>
<dbReference type="InterPro" id="IPR014001">
    <property type="entry name" value="Helicase_ATP-bd"/>
</dbReference>
<accession>A0A9E8AE36</accession>
<proteinExistence type="predicted"/>
<keyword evidence="3" id="KW-0548">Nucleotidyltransferase</keyword>
<dbReference type="GO" id="GO:0003676">
    <property type="term" value="F:nucleic acid binding"/>
    <property type="evidence" value="ECO:0007669"/>
    <property type="project" value="InterPro"/>
</dbReference>
<feature type="transmembrane region" description="Helical" evidence="4">
    <location>
        <begin position="1911"/>
        <end position="1929"/>
    </location>
</feature>
<evidence type="ECO:0000313" key="6">
    <source>
        <dbReference type="EMBL" id="UZA97544.1"/>
    </source>
</evidence>
<keyword evidence="4" id="KW-0812">Transmembrane</keyword>
<sequence length="2636" mass="292569">MIICESPDISDAVSLVPSIANPRTAAHVEVAIMWVGSTRKCVYIPDATSINLSVAKSVLDPATSSLGGLSDALAFLRYPINEAHVGREFMITPDLLPWAPPRPIMCGCLFCNIRAHYGPIVFPIYGTTGDRNPIRAVARQLLKWGIDIIFLELQPLDVGIDDLERIHSGELLHLIPKYSGFKGLIASLPYITIGTPDLDAEISILLDPPPSALKEYDWRLGPILNPVISFLSGHMSTHPRIAAYPGWTHLPRSMDGHTFLEWSKVPREGRPDKVLWMIGSARVKIPVDAKQIIPGDHWPQLERAECVYTHGGAGSVQAAHCAGVSRIVVLDPMGDRGYKDLNNAGAGVSPGQDPDRALLLLLGHDFLPLILAYRSSFMLGLNALVWYLKLFAIPDLITVMTLFMISNEMGSFVLVPGSVVMTFVGSLAAMLFGRGVSIVLAIALQIWGMTLLRRLGVSPPAIAMKILRIGRLVGNSPYAALFWAAGYRRTAIVNLIIEKMGIPFYALCVKAYREPRGYIDFVYVAELSFLPMHTRFVSLDLKTVVEGGPLHDGPKGLYRLVRREYTTGDDDNLCIRFPILLDPLSINLQAQSIGEYILILHNCQTVMLASMDGAFMLMGPALLLMVPMFILAVVFGLTSLLTLGLFTLLIMVYLFTAGEDITPAMAFIKTVMNRYRALVLMARLKERESVWSQVLKSALAMAYSPGLTEEDRIAFDAAIRFNASVDAAIDTDHLLQTYATALQDLVNAIPGLADYAGSFGAFAGLSRLPIDLSVAAFVAQDMEEARNIDLLDRILNSAKVLTKVDVLEFENLKFEFEALDDLDAFIEARFQNPTLILLQDIFHAIAEHQVDTSFLVDFIELLPNVSNTFELLKDLFANHSSATCNEASERVQQILSSCQTRSDIFIRPFIFDDPLAQPIDPVYDPPLTQDEILKLAGQAAVGMAVGCDIHESIMQSIEMSADFLHDGSVPFCDAESAAYRDLSRYYETTKPIRDVFGFCLNGITWFRDFIVRRHHYTFSLMPLHAVFGFLGLLCSVSISFGARVGVAAIVTLCQMCGVDERIVYDIGGQIAFFIQMLDPAHRANPKPVWALLWKRKRANVSKGEALLFSIMPSTYVKSESYSDWVDQMAQLLTGSDVDVSKLWRVPPERAVYYPDQTYGLSEYLDLPISVQTHFTETVRERQLLEDSIAAGNGLAIDGAWLARPEHVTASIERYTVERPIVSFGAKAAISSAADALFEHYKELYDMPKPMTVADVMKNSKWKYAAGLPFMPYIRKRQTLQQTSWYDAIARAATKILETGRMPAVGLHGFPKAQVVSAERLIKDPSAMRTVTAGDRITAIAVNTLLMERNKRVGNIDAGLLNMMRRSEGSIVQIGRDIRRFPNIYSGDATRFDSTVVAEVATVGSVRLYQRGIESFGVYNSKAAVSVVHAYYEALTHGLIVNLIDGSVVWKTGGGGTGSAATTPDNRDWTRMVMIASWALTMGLPARDFFDHVKLTNASDDVFFSVDDQTDAKLQEWINTMKTEYGVRFAFTREENLNNILHLVKVPEEEVDREIYSVLGVDPPVDSLRVSPKRMLLMRSAYRSDRMKLNNAVAATYLADRSTGYQLLSAHSPDIYNLVTQDLIDAQLAYMSEHFATATAMVGRSESGLINDYHIDLGTQRPARSLVKAAKRAARRNPGRSDYEAHYIAEAQRKAKIWLRQRRGKSYRDVMSLWIKTPPPPSDGRSGRRWQRINAVASAIGPLSDLARLGVIKLSTISEIVPKALTSITPEIATLGVNRPFMTWDFTIEQYIWRREFSRIGKAPPISRLHELIRQSPYAAITDIAGFEALLRNETVLRALVAATTSNRTIRGSIWAVSNDAITGRVICILALYTTIDLIIRFMEQRLIFGVFIMAAFGIFRLLDVFYSLQSLAFWVCTGMASLAISNTVPRDKYILQKKLSVILAALVPGFVTDYWFGVFAALPYLAKIVELQAIVPWLILAANTEMSQKVLQQGTGSFDLALEFWVDNRFEMFLLGGVGSGKSTALPAALAHLYPRTQLVVLVPTNALVTNYVNDFLEDNRVLRVHREYPRDTKFVHNLVVMTYAQFWRRVGQLAINPIVLFDECHVASNDIFLAYQECKTMDVRCIYLTATFGGEFCAYLPHVVRYQQPDRVMPFIRSAPVVIPDTGNLNSDYVTAVRKAIADGAEPHSIMSYHPSIKTLRLWSTAFTGMGTPIRFITADHTDASSRSAVFVTGVVAMGANIRPPPKVLIYAPKILVPVHRYPIDDHGVITIKSGDLLNHISLVYVDMPAVDKHQLEGRVGREANGSIYIIGNAVGSPLPARINMSELSMLQQDCVDALLLQVPRYPGFLVRHDSDVFLGFFLVNRQNEQLASLGCAFAALVLSLGTFPAVFDCIAFAKHSTEHADALANSNFFLQQFGLAIPAVLNFWAGLAAFCQTCTLCLEHEQRANAIPIFANNGIVIYDLSLIATKLQVHERPFSARIALAGEVLSNLPKFALRDVSETLVSSITPAIYFDFDTPGVDQMITLLGGVAVITPIIIRLMQLHVRICEPRLIHFSCCPSELAMGNMYLCVGTYEQFFVVFDTDSNLLLISGLHHVRAQIHVSVATREVTMPLLLPHFCHQIFLDQEERSPSL</sequence>
<gene>
    <name evidence="6" type="primary">RdRp</name>
</gene>
<dbReference type="GO" id="GO:0003968">
    <property type="term" value="F:RNA-directed RNA polymerase activity"/>
    <property type="evidence" value="ECO:0007669"/>
    <property type="project" value="UniProtKB-KW"/>
</dbReference>
<dbReference type="EMBL" id="OK636212">
    <property type="protein sequence ID" value="UZA97544.1"/>
    <property type="molecule type" value="Genomic_RNA"/>
</dbReference>
<feature type="transmembrane region" description="Helical" evidence="4">
    <location>
        <begin position="412"/>
        <end position="432"/>
    </location>
</feature>
<organism evidence="6">
    <name type="scientific">Lentinula eaodes hypovirus 2</name>
    <dbReference type="NCBI Taxonomy" id="2992848"/>
    <lineage>
        <taxon>Viruses</taxon>
        <taxon>Riboviria</taxon>
        <taxon>Orthornavirae</taxon>
        <taxon>Pisuviricota</taxon>
        <taxon>Duplopiviricetes</taxon>
        <taxon>Durnavirales</taxon>
        <taxon>Hypoviridae</taxon>
        <taxon>Hypovirus</taxon>
    </lineage>
</organism>
<feature type="transmembrane region" description="Helical" evidence="4">
    <location>
        <begin position="438"/>
        <end position="456"/>
    </location>
</feature>
<feature type="transmembrane region" description="Helical" evidence="4">
    <location>
        <begin position="614"/>
        <end position="637"/>
    </location>
</feature>
<feature type="transmembrane region" description="Helical" evidence="4">
    <location>
        <begin position="1886"/>
        <end position="1905"/>
    </location>
</feature>
<dbReference type="SUPFAM" id="SSF52540">
    <property type="entry name" value="P-loop containing nucleoside triphosphate hydrolases"/>
    <property type="match status" value="1"/>
</dbReference>
<evidence type="ECO:0000256" key="4">
    <source>
        <dbReference type="SAM" id="Phobius"/>
    </source>
</evidence>
<dbReference type="SMART" id="SM00487">
    <property type="entry name" value="DEXDc"/>
    <property type="match status" value="1"/>
</dbReference>
<dbReference type="GO" id="GO:0005524">
    <property type="term" value="F:ATP binding"/>
    <property type="evidence" value="ECO:0007669"/>
    <property type="project" value="InterPro"/>
</dbReference>
<keyword evidence="2" id="KW-0808">Transferase</keyword>
<feature type="transmembrane region" description="Helical" evidence="4">
    <location>
        <begin position="1861"/>
        <end position="1879"/>
    </location>
</feature>
<dbReference type="InterPro" id="IPR043502">
    <property type="entry name" value="DNA/RNA_pol_sf"/>
</dbReference>
<dbReference type="SUPFAM" id="SSF53756">
    <property type="entry name" value="UDP-Glycosyltransferase/glycogen phosphorylase"/>
    <property type="match status" value="1"/>
</dbReference>
<name>A0A9E8AE36_9VIRU</name>